<keyword evidence="1 4" id="KW-0560">Oxidoreductase</keyword>
<protein>
    <recommendedName>
        <fullName evidence="4">Peptide methionine sulfoxide reductase MsrA</fullName>
        <shortName evidence="4">Protein-methionine-S-oxide reductase</shortName>
        <ecNumber evidence="4">1.8.4.11</ecNumber>
    </recommendedName>
    <alternativeName>
        <fullName evidence="4">Peptide-methionine (S)-S-oxide reductase</fullName>
        <shortName evidence="4">Peptide Met(O) reductase</shortName>
    </alternativeName>
</protein>
<dbReference type="HAMAP" id="MF_01401">
    <property type="entry name" value="MsrA"/>
    <property type="match status" value="1"/>
</dbReference>
<dbReference type="EC" id="1.8.4.11" evidence="4"/>
<dbReference type="RefSeq" id="WP_245290817.1">
    <property type="nucleotide sequence ID" value="NZ_MASI01000002.1"/>
</dbReference>
<comment type="caution">
    <text evidence="6">The sequence shown here is derived from an EMBL/GenBank/DDBJ whole genome shotgun (WGS) entry which is preliminary data.</text>
</comment>
<dbReference type="PATRIC" id="fig|1177755.3.peg.995"/>
<proteinExistence type="inferred from homology"/>
<dbReference type="InterPro" id="IPR036509">
    <property type="entry name" value="Met_Sox_Rdtase_MsrA_sf"/>
</dbReference>
<comment type="similarity">
    <text evidence="4">Belongs to the MsrA Met sulfoxide reductase family.</text>
</comment>
<dbReference type="AlphaFoldDB" id="A0A1E2S0H6"/>
<dbReference type="NCBIfam" id="TIGR00401">
    <property type="entry name" value="msrA"/>
    <property type="match status" value="1"/>
</dbReference>
<dbReference type="PANTHER" id="PTHR43774">
    <property type="entry name" value="PEPTIDE METHIONINE SULFOXIDE REDUCTASE"/>
    <property type="match status" value="1"/>
</dbReference>
<gene>
    <name evidence="4" type="primary">msrA</name>
    <name evidence="6" type="ORF">A7A08_00991</name>
</gene>
<dbReference type="Gene3D" id="3.30.1060.10">
    <property type="entry name" value="Peptide methionine sulphoxide reductase MsrA"/>
    <property type="match status" value="1"/>
</dbReference>
<accession>A0A1E2S0H6</accession>
<dbReference type="InterPro" id="IPR002569">
    <property type="entry name" value="Met_Sox_Rdtase_MsrA_dom"/>
</dbReference>
<dbReference type="SUPFAM" id="SSF55068">
    <property type="entry name" value="Peptide methionine sulfoxide reductase"/>
    <property type="match status" value="1"/>
</dbReference>
<dbReference type="Proteomes" id="UP000095087">
    <property type="component" value="Unassembled WGS sequence"/>
</dbReference>
<dbReference type="Pfam" id="PF01625">
    <property type="entry name" value="PMSR"/>
    <property type="match status" value="1"/>
</dbReference>
<feature type="active site" evidence="4">
    <location>
        <position position="46"/>
    </location>
</feature>
<dbReference type="EMBL" id="MASI01000002">
    <property type="protein sequence ID" value="ODA67825.1"/>
    <property type="molecule type" value="Genomic_DNA"/>
</dbReference>
<sequence length="205" mass="22487">MTRMGIGLRGATFLAAVCVTATLILSGSGSGSRAAESETAIFAGGCFWCVEDAFDHVKGVTETISGYAGGTKPDPTYGSHEGYKEAVKVTYDPSKVSYAELLDTFWHNVDPFDPRGQFCDKGPAYQSVIFTANADEKALAEKTKKEIADRFDQKVATEIVPETTFTAAEDYHQNYHSVNPVSYKFYKWNCGRAQRLEQIWGPAHS</sequence>
<dbReference type="STRING" id="1177755.A7A08_00991"/>
<name>A0A1E2S0H6_9HYPH</name>
<organism evidence="6 7">
    <name type="scientific">Methyloligella halotolerans</name>
    <dbReference type="NCBI Taxonomy" id="1177755"/>
    <lineage>
        <taxon>Bacteria</taxon>
        <taxon>Pseudomonadati</taxon>
        <taxon>Pseudomonadota</taxon>
        <taxon>Alphaproteobacteria</taxon>
        <taxon>Hyphomicrobiales</taxon>
        <taxon>Hyphomicrobiaceae</taxon>
        <taxon>Methyloligella</taxon>
    </lineage>
</organism>
<comment type="function">
    <text evidence="4">Has an important function as a repair enzyme for proteins that have been inactivated by oxidation. Catalyzes the reversible oxidation-reduction of methionine sulfoxide in proteins to methionine.</text>
</comment>
<evidence type="ECO:0000313" key="7">
    <source>
        <dbReference type="Proteomes" id="UP000095087"/>
    </source>
</evidence>
<dbReference type="GO" id="GO:0008113">
    <property type="term" value="F:peptide-methionine (S)-S-oxide reductase activity"/>
    <property type="evidence" value="ECO:0007669"/>
    <property type="project" value="UniProtKB-UniRule"/>
</dbReference>
<evidence type="ECO:0000256" key="2">
    <source>
        <dbReference type="ARBA" id="ARBA00047806"/>
    </source>
</evidence>
<evidence type="ECO:0000256" key="1">
    <source>
        <dbReference type="ARBA" id="ARBA00023002"/>
    </source>
</evidence>
<keyword evidence="7" id="KW-1185">Reference proteome</keyword>
<evidence type="ECO:0000259" key="5">
    <source>
        <dbReference type="Pfam" id="PF01625"/>
    </source>
</evidence>
<comment type="catalytic activity">
    <reaction evidence="2 4">
        <text>L-methionyl-[protein] + [thioredoxin]-disulfide + H2O = L-methionyl-(S)-S-oxide-[protein] + [thioredoxin]-dithiol</text>
        <dbReference type="Rhea" id="RHEA:14217"/>
        <dbReference type="Rhea" id="RHEA-COMP:10698"/>
        <dbReference type="Rhea" id="RHEA-COMP:10700"/>
        <dbReference type="Rhea" id="RHEA-COMP:12313"/>
        <dbReference type="Rhea" id="RHEA-COMP:12315"/>
        <dbReference type="ChEBI" id="CHEBI:15377"/>
        <dbReference type="ChEBI" id="CHEBI:16044"/>
        <dbReference type="ChEBI" id="CHEBI:29950"/>
        <dbReference type="ChEBI" id="CHEBI:44120"/>
        <dbReference type="ChEBI" id="CHEBI:50058"/>
        <dbReference type="EC" id="1.8.4.11"/>
    </reaction>
</comment>
<evidence type="ECO:0000256" key="4">
    <source>
        <dbReference type="HAMAP-Rule" id="MF_01401"/>
    </source>
</evidence>
<evidence type="ECO:0000256" key="3">
    <source>
        <dbReference type="ARBA" id="ARBA00048782"/>
    </source>
</evidence>
<evidence type="ECO:0000313" key="6">
    <source>
        <dbReference type="EMBL" id="ODA67825.1"/>
    </source>
</evidence>
<reference evidence="6 7" key="1">
    <citation type="submission" date="2016-07" db="EMBL/GenBank/DDBJ databases">
        <title>Draft genome sequence of Methyloligella halotolerans C2T (VKM B-2706T=CCUG 61687T=DSM 25045T), a halotolerant polyhydroxybutyrate accumulating methylotroph.</title>
        <authorList>
            <person name="Vasilenko O.V."/>
            <person name="Doronina N.V."/>
            <person name="Poroshina M.N."/>
            <person name="Tarlachkov S.V."/>
            <person name="Trotsenko Y.A."/>
        </authorList>
    </citation>
    <scope>NUCLEOTIDE SEQUENCE [LARGE SCALE GENOMIC DNA]</scope>
    <source>
        <strain evidence="6 7">VKM B-2706</strain>
    </source>
</reference>
<comment type="catalytic activity">
    <reaction evidence="3 4">
        <text>[thioredoxin]-disulfide + L-methionine + H2O = L-methionine (S)-S-oxide + [thioredoxin]-dithiol</text>
        <dbReference type="Rhea" id="RHEA:19993"/>
        <dbReference type="Rhea" id="RHEA-COMP:10698"/>
        <dbReference type="Rhea" id="RHEA-COMP:10700"/>
        <dbReference type="ChEBI" id="CHEBI:15377"/>
        <dbReference type="ChEBI" id="CHEBI:29950"/>
        <dbReference type="ChEBI" id="CHEBI:50058"/>
        <dbReference type="ChEBI" id="CHEBI:57844"/>
        <dbReference type="ChEBI" id="CHEBI:58772"/>
        <dbReference type="EC" id="1.8.4.11"/>
    </reaction>
</comment>
<dbReference type="PANTHER" id="PTHR43774:SF1">
    <property type="entry name" value="PEPTIDE METHIONINE SULFOXIDE REDUCTASE MSRA 2"/>
    <property type="match status" value="1"/>
</dbReference>
<feature type="domain" description="Peptide methionine sulphoxide reductase MsrA" evidence="5">
    <location>
        <begin position="39"/>
        <end position="184"/>
    </location>
</feature>
<dbReference type="GO" id="GO:0033744">
    <property type="term" value="F:L-methionine:thioredoxin-disulfide S-oxidoreductase activity"/>
    <property type="evidence" value="ECO:0007669"/>
    <property type="project" value="RHEA"/>
</dbReference>